<dbReference type="InterPro" id="IPR002549">
    <property type="entry name" value="AI-2E-like"/>
</dbReference>
<dbReference type="Proteomes" id="UP000287857">
    <property type="component" value="Unassembled WGS sequence"/>
</dbReference>
<dbReference type="GO" id="GO:0005886">
    <property type="term" value="C:plasma membrane"/>
    <property type="evidence" value="ECO:0007669"/>
    <property type="project" value="UniProtKB-SubCell"/>
</dbReference>
<sequence>MSEHDNQSGLKTWFDKWFLNNKLVTGLLIIILSLITIMLFQQVSGLFRPIAQFIGIVGLPIVISGLLYYLLNPIVDIMERRGIRRIITITILFVLIIGLITWGILILIPKIENQTQSFIKNWPVYWHTIETKVSEILNMPIFDKYGASIEKSITDFTDSISKLASTAAKSISGNAFKGIGSIVGAVASVVVTIVTVPFILFYLLKDGKKLMPYTTQFLPTRFREPTSRILKDINNVLSSYVRGQVTVAIGVALIFMIGLSIIGMDYSVTLGILAGVLNLIPFLGSALAMIPIIVLAMVSGPKMLLAVIVVFVIEQTLEGKVISPLVLGNQLNVHPLTIIFVLLTAGKLFGVVGVILGIPGYAAIKVIVMHTFRWYQEVSGLYEPKDYIKLKEYDS</sequence>
<comment type="subcellular location">
    <subcellularLocation>
        <location evidence="1">Cell membrane</location>
        <topology evidence="1">Multi-pass membrane protein</topology>
    </subcellularLocation>
</comment>
<dbReference type="Pfam" id="PF01594">
    <property type="entry name" value="AI-2E_transport"/>
    <property type="match status" value="1"/>
</dbReference>
<dbReference type="PANTHER" id="PTHR21716">
    <property type="entry name" value="TRANSMEMBRANE PROTEIN"/>
    <property type="match status" value="1"/>
</dbReference>
<protein>
    <submittedName>
        <fullName evidence="9">AI-2E family transporter</fullName>
    </submittedName>
</protein>
<feature type="transmembrane region" description="Helical" evidence="8">
    <location>
        <begin position="50"/>
        <end position="71"/>
    </location>
</feature>
<keyword evidence="6 8" id="KW-1133">Transmembrane helix</keyword>
<dbReference type="PANTHER" id="PTHR21716:SF53">
    <property type="entry name" value="PERMEASE PERM-RELATED"/>
    <property type="match status" value="1"/>
</dbReference>
<organism evidence="9 10">
    <name type="scientific">Vagococcus vulneris</name>
    <dbReference type="NCBI Taxonomy" id="1977869"/>
    <lineage>
        <taxon>Bacteria</taxon>
        <taxon>Bacillati</taxon>
        <taxon>Bacillota</taxon>
        <taxon>Bacilli</taxon>
        <taxon>Lactobacillales</taxon>
        <taxon>Enterococcaceae</taxon>
        <taxon>Vagococcus</taxon>
    </lineage>
</organism>
<dbReference type="RefSeq" id="WP_125984330.1">
    <property type="nucleotide sequence ID" value="NZ_NGJS01000012.1"/>
</dbReference>
<keyword evidence="7 8" id="KW-0472">Membrane</keyword>
<comment type="caution">
    <text evidence="9">The sequence shown here is derived from an EMBL/GenBank/DDBJ whole genome shotgun (WGS) entry which is preliminary data.</text>
</comment>
<evidence type="ECO:0000256" key="2">
    <source>
        <dbReference type="ARBA" id="ARBA00009773"/>
    </source>
</evidence>
<dbReference type="AlphaFoldDB" id="A0A429ZWN0"/>
<evidence type="ECO:0000256" key="7">
    <source>
        <dbReference type="ARBA" id="ARBA00023136"/>
    </source>
</evidence>
<accession>A0A429ZWN0</accession>
<keyword evidence="10" id="KW-1185">Reference proteome</keyword>
<dbReference type="OrthoDB" id="9793390at2"/>
<feature type="transmembrane region" description="Helical" evidence="8">
    <location>
        <begin position="245"/>
        <end position="264"/>
    </location>
</feature>
<feature type="transmembrane region" description="Helical" evidence="8">
    <location>
        <begin position="270"/>
        <end position="296"/>
    </location>
</feature>
<feature type="transmembrane region" description="Helical" evidence="8">
    <location>
        <begin position="303"/>
        <end position="326"/>
    </location>
</feature>
<dbReference type="GO" id="GO:0055085">
    <property type="term" value="P:transmembrane transport"/>
    <property type="evidence" value="ECO:0007669"/>
    <property type="project" value="TreeGrafter"/>
</dbReference>
<evidence type="ECO:0000256" key="5">
    <source>
        <dbReference type="ARBA" id="ARBA00022692"/>
    </source>
</evidence>
<feature type="transmembrane region" description="Helical" evidence="8">
    <location>
        <begin position="338"/>
        <end position="364"/>
    </location>
</feature>
<proteinExistence type="inferred from homology"/>
<dbReference type="EMBL" id="NGJS01000012">
    <property type="protein sequence ID" value="RST98207.1"/>
    <property type="molecule type" value="Genomic_DNA"/>
</dbReference>
<keyword evidence="3" id="KW-0813">Transport</keyword>
<evidence type="ECO:0000256" key="8">
    <source>
        <dbReference type="SAM" id="Phobius"/>
    </source>
</evidence>
<evidence type="ECO:0000256" key="1">
    <source>
        <dbReference type="ARBA" id="ARBA00004651"/>
    </source>
</evidence>
<evidence type="ECO:0000313" key="9">
    <source>
        <dbReference type="EMBL" id="RST98207.1"/>
    </source>
</evidence>
<evidence type="ECO:0000256" key="3">
    <source>
        <dbReference type="ARBA" id="ARBA00022448"/>
    </source>
</evidence>
<reference evidence="9 10" key="1">
    <citation type="submission" date="2017-05" db="EMBL/GenBank/DDBJ databases">
        <title>Vagococcus spp. assemblies.</title>
        <authorList>
            <person name="Gulvik C.A."/>
        </authorList>
    </citation>
    <scope>NUCLEOTIDE SEQUENCE [LARGE SCALE GENOMIC DNA]</scope>
    <source>
        <strain evidence="9 10">SS1995</strain>
    </source>
</reference>
<name>A0A429ZWN0_9ENTE</name>
<gene>
    <name evidence="9" type="ORF">CBF37_08540</name>
</gene>
<feature type="transmembrane region" description="Helical" evidence="8">
    <location>
        <begin position="179"/>
        <end position="204"/>
    </location>
</feature>
<evidence type="ECO:0000256" key="4">
    <source>
        <dbReference type="ARBA" id="ARBA00022475"/>
    </source>
</evidence>
<keyword evidence="4" id="KW-1003">Cell membrane</keyword>
<feature type="transmembrane region" description="Helical" evidence="8">
    <location>
        <begin position="23"/>
        <end position="44"/>
    </location>
</feature>
<evidence type="ECO:0000313" key="10">
    <source>
        <dbReference type="Proteomes" id="UP000287857"/>
    </source>
</evidence>
<comment type="similarity">
    <text evidence="2">Belongs to the autoinducer-2 exporter (AI-2E) (TC 2.A.86) family.</text>
</comment>
<keyword evidence="5 8" id="KW-0812">Transmembrane</keyword>
<feature type="transmembrane region" description="Helical" evidence="8">
    <location>
        <begin position="83"/>
        <end position="108"/>
    </location>
</feature>
<evidence type="ECO:0000256" key="6">
    <source>
        <dbReference type="ARBA" id="ARBA00022989"/>
    </source>
</evidence>